<gene>
    <name evidence="1" type="ORF">T4A_7539</name>
</gene>
<dbReference type="EMBL" id="JYDR01000204">
    <property type="protein sequence ID" value="KRY65567.1"/>
    <property type="molecule type" value="Genomic_DNA"/>
</dbReference>
<evidence type="ECO:0000313" key="2">
    <source>
        <dbReference type="Proteomes" id="UP000054632"/>
    </source>
</evidence>
<comment type="caution">
    <text evidence="1">The sequence shown here is derived from an EMBL/GenBank/DDBJ whole genome shotgun (WGS) entry which is preliminary data.</text>
</comment>
<protein>
    <submittedName>
        <fullName evidence="1">Uncharacterized protein</fullName>
    </submittedName>
</protein>
<organism evidence="1 2">
    <name type="scientific">Trichinella pseudospiralis</name>
    <name type="common">Parasitic roundworm</name>
    <dbReference type="NCBI Taxonomy" id="6337"/>
    <lineage>
        <taxon>Eukaryota</taxon>
        <taxon>Metazoa</taxon>
        <taxon>Ecdysozoa</taxon>
        <taxon>Nematoda</taxon>
        <taxon>Enoplea</taxon>
        <taxon>Dorylaimia</taxon>
        <taxon>Trichinellida</taxon>
        <taxon>Trichinellidae</taxon>
        <taxon>Trichinella</taxon>
    </lineage>
</organism>
<accession>A0A0V1DVG3</accession>
<reference evidence="1 2" key="1">
    <citation type="submission" date="2015-01" db="EMBL/GenBank/DDBJ databases">
        <title>Evolution of Trichinella species and genotypes.</title>
        <authorList>
            <person name="Korhonen P.K."/>
            <person name="Edoardo P."/>
            <person name="Giuseppe L.R."/>
            <person name="Gasser R.B."/>
        </authorList>
    </citation>
    <scope>NUCLEOTIDE SEQUENCE [LARGE SCALE GENOMIC DNA]</scope>
    <source>
        <strain evidence="1">ISS13</strain>
    </source>
</reference>
<sequence length="66" mass="7788">MFILLNKMKKNVRNSRTNQSEITDCYEACYYFELLRPVEVIDAFSDVGEVVRFDFQMLLRDTISNG</sequence>
<name>A0A0V1DVG3_TRIPS</name>
<evidence type="ECO:0000313" key="1">
    <source>
        <dbReference type="EMBL" id="KRY65567.1"/>
    </source>
</evidence>
<dbReference type="AlphaFoldDB" id="A0A0V1DVG3"/>
<dbReference type="Proteomes" id="UP000054632">
    <property type="component" value="Unassembled WGS sequence"/>
</dbReference>
<proteinExistence type="predicted"/>